<protein>
    <submittedName>
        <fullName evidence="2">DUF1501 domain-containing protein</fullName>
    </submittedName>
</protein>
<dbReference type="AlphaFoldDB" id="A0A843SGN0"/>
<name>A0A843SGN0_9BURK</name>
<dbReference type="PANTHER" id="PTHR43737:SF1">
    <property type="entry name" value="DUF1501 DOMAIN-CONTAINING PROTEIN"/>
    <property type="match status" value="1"/>
</dbReference>
<dbReference type="EMBL" id="WHUF01000013">
    <property type="protein sequence ID" value="MQA23785.1"/>
    <property type="molecule type" value="Genomic_DNA"/>
</dbReference>
<organism evidence="2 3">
    <name type="scientific">Rugamonas rivuli</name>
    <dbReference type="NCBI Taxonomy" id="2743358"/>
    <lineage>
        <taxon>Bacteria</taxon>
        <taxon>Pseudomonadati</taxon>
        <taxon>Pseudomonadota</taxon>
        <taxon>Betaproteobacteria</taxon>
        <taxon>Burkholderiales</taxon>
        <taxon>Oxalobacteraceae</taxon>
        <taxon>Telluria group</taxon>
        <taxon>Rugamonas</taxon>
    </lineage>
</organism>
<dbReference type="RefSeq" id="WP_152810030.1">
    <property type="nucleotide sequence ID" value="NZ_WHUF01000013.1"/>
</dbReference>
<evidence type="ECO:0000256" key="1">
    <source>
        <dbReference type="SAM" id="SignalP"/>
    </source>
</evidence>
<reference evidence="2 3" key="1">
    <citation type="submission" date="2019-10" db="EMBL/GenBank/DDBJ databases">
        <title>Two novel species isolated from a subtropical stream in China.</title>
        <authorList>
            <person name="Lu H."/>
        </authorList>
    </citation>
    <scope>NUCLEOTIDE SEQUENCE [LARGE SCALE GENOMIC DNA]</scope>
    <source>
        <strain evidence="2 3">FT103W</strain>
    </source>
</reference>
<feature type="signal peptide" evidence="1">
    <location>
        <begin position="1"/>
        <end position="38"/>
    </location>
</feature>
<feature type="chain" id="PRO_5032337004" evidence="1">
    <location>
        <begin position="39"/>
        <end position="460"/>
    </location>
</feature>
<proteinExistence type="predicted"/>
<accession>A0A843SGN0</accession>
<dbReference type="Proteomes" id="UP000444318">
    <property type="component" value="Unassembled WGS sequence"/>
</dbReference>
<comment type="caution">
    <text evidence="2">The sequence shown here is derived from an EMBL/GenBank/DDBJ whole genome shotgun (WGS) entry which is preliminary data.</text>
</comment>
<evidence type="ECO:0000313" key="3">
    <source>
        <dbReference type="Proteomes" id="UP000444318"/>
    </source>
</evidence>
<dbReference type="InterPro" id="IPR006311">
    <property type="entry name" value="TAT_signal"/>
</dbReference>
<dbReference type="PROSITE" id="PS51318">
    <property type="entry name" value="TAT"/>
    <property type="match status" value="1"/>
</dbReference>
<gene>
    <name evidence="2" type="ORF">GEV01_30135</name>
</gene>
<evidence type="ECO:0000313" key="2">
    <source>
        <dbReference type="EMBL" id="MQA23785.1"/>
    </source>
</evidence>
<sequence>MTKHSTTRRRFLGASAQTGLMGALSALGLSSVAAPARAAVSDYKALVCLYMFGGNDGNNMIVPLDSTRYAQYNAIRGSHGLALSSAANTLLAARSATLQATDHPVTQPFGFHYGMPELDALYGQGQVAAILNVGSLRQPLSKAQYLTGAGVPAQLFSHPDQTIQNQAGTPSSAATGWGGRLVDVLGTGGHLDAIAVGAGGLFVEGASTHGNLLPGNGQLDLAGMNFWPQKEADARRAALVQILSAQNPNLIASAANKALLNGMDLVTDLKQANSGTPLSTVFPGTSLGQQLKTVAQLIRIRSQQGPGRQVYFVSQGGFDTHGGQAYQQFDMLRQVSQALAAFQLALSEIHAQQQVTSFTMSEFGRTLQPNSGGTDHAWGNHHLVVGAAVKGGLYGQFPDFTLGGKDDATGRGAWIPQFSNQQYGATLGRWFGADADMLQNQVFKNELVNFPQADLGFMLG</sequence>
<keyword evidence="3" id="KW-1185">Reference proteome</keyword>
<keyword evidence="1" id="KW-0732">Signal</keyword>
<dbReference type="PANTHER" id="PTHR43737">
    <property type="entry name" value="BLL7424 PROTEIN"/>
    <property type="match status" value="1"/>
</dbReference>
<dbReference type="Pfam" id="PF07394">
    <property type="entry name" value="DUF1501"/>
    <property type="match status" value="1"/>
</dbReference>
<dbReference type="InterPro" id="IPR010869">
    <property type="entry name" value="DUF1501"/>
</dbReference>